<dbReference type="EC" id="2.3.1.157" evidence="5"/>
<dbReference type="AlphaFoldDB" id="A0A3B0URD1"/>
<sequence length="240" mass="25464">MEIDLTPTAFFDLQDSFVATFFAECAYVWDVIPKIERHVARLVGNGQTILGTVMPGAYLSDSPVFIGEGAVVEPGAYVQGPAYIGAGAIVRHGAYVRENVILLAGSGLGHASEAKNALFLPGAHAPHFNYVGNSILGHRVNLGAGTKLSNLGMMSAKDEVTGKRPSIQITIDGQTYDTGLAKLGAILGDDAQTGCNAVLNPGVLLGPRTLVYANLSLRKGYHAADSIIKFRQTIRRINRT</sequence>
<keyword evidence="4 5" id="KW-0012">Acyltransferase</keyword>
<comment type="similarity">
    <text evidence="1">In the C-terminal section; belongs to the transferase hexapeptide repeat family.</text>
</comment>
<dbReference type="GO" id="GO:0016779">
    <property type="term" value="F:nucleotidyltransferase activity"/>
    <property type="evidence" value="ECO:0007669"/>
    <property type="project" value="UniProtKB-ARBA"/>
</dbReference>
<accession>A0A3B0URD1</accession>
<evidence type="ECO:0000313" key="5">
    <source>
        <dbReference type="EMBL" id="VAW31680.1"/>
    </source>
</evidence>
<dbReference type="GO" id="GO:0019134">
    <property type="term" value="F:glucosamine-1-phosphate N-acetyltransferase activity"/>
    <property type="evidence" value="ECO:0007669"/>
    <property type="project" value="UniProtKB-EC"/>
</dbReference>
<dbReference type="EMBL" id="UOEU01000269">
    <property type="protein sequence ID" value="VAW31680.1"/>
    <property type="molecule type" value="Genomic_DNA"/>
</dbReference>
<evidence type="ECO:0000256" key="2">
    <source>
        <dbReference type="ARBA" id="ARBA00007947"/>
    </source>
</evidence>
<name>A0A3B0URD1_9ZZZZ</name>
<dbReference type="Pfam" id="PF00132">
    <property type="entry name" value="Hexapep"/>
    <property type="match status" value="1"/>
</dbReference>
<dbReference type="Gene3D" id="2.160.10.10">
    <property type="entry name" value="Hexapeptide repeat proteins"/>
    <property type="match status" value="1"/>
</dbReference>
<keyword evidence="3 5" id="KW-0808">Transferase</keyword>
<organism evidence="5">
    <name type="scientific">hydrothermal vent metagenome</name>
    <dbReference type="NCBI Taxonomy" id="652676"/>
    <lineage>
        <taxon>unclassified sequences</taxon>
        <taxon>metagenomes</taxon>
        <taxon>ecological metagenomes</taxon>
    </lineage>
</organism>
<gene>
    <name evidence="5" type="ORF">MNBD_CHLOROFLEXI01-4512</name>
</gene>
<dbReference type="InterPro" id="IPR001451">
    <property type="entry name" value="Hexapep"/>
</dbReference>
<comment type="similarity">
    <text evidence="2">In the N-terminal section; belongs to the N-acetylglucosamine-1-phosphate uridyltransferase family.</text>
</comment>
<reference evidence="5" key="1">
    <citation type="submission" date="2018-06" db="EMBL/GenBank/DDBJ databases">
        <authorList>
            <person name="Zhirakovskaya E."/>
        </authorList>
    </citation>
    <scope>NUCLEOTIDE SEQUENCE</scope>
</reference>
<evidence type="ECO:0000256" key="1">
    <source>
        <dbReference type="ARBA" id="ARBA00007707"/>
    </source>
</evidence>
<dbReference type="InterPro" id="IPR050065">
    <property type="entry name" value="GlmU-like"/>
</dbReference>
<evidence type="ECO:0000256" key="4">
    <source>
        <dbReference type="ARBA" id="ARBA00023315"/>
    </source>
</evidence>
<proteinExistence type="inferred from homology"/>
<evidence type="ECO:0000256" key="3">
    <source>
        <dbReference type="ARBA" id="ARBA00022679"/>
    </source>
</evidence>
<dbReference type="InterPro" id="IPR011004">
    <property type="entry name" value="Trimer_LpxA-like_sf"/>
</dbReference>
<protein>
    <submittedName>
        <fullName evidence="5">Glucosamine-1-phosphate N-acetyltransferase</fullName>
        <ecNumber evidence="5">2.3.1.157</ecNumber>
    </submittedName>
</protein>
<dbReference type="PANTHER" id="PTHR43584">
    <property type="entry name" value="NUCLEOTIDYL TRANSFERASE"/>
    <property type="match status" value="1"/>
</dbReference>
<dbReference type="PANTHER" id="PTHR43584:SF8">
    <property type="entry name" value="N-ACETYLMURAMATE ALPHA-1-PHOSPHATE URIDYLYLTRANSFERASE"/>
    <property type="match status" value="1"/>
</dbReference>
<dbReference type="SUPFAM" id="SSF51161">
    <property type="entry name" value="Trimeric LpxA-like enzymes"/>
    <property type="match status" value="1"/>
</dbReference>